<dbReference type="PROSITE" id="PS00409">
    <property type="entry name" value="PROKAR_NTER_METHYL"/>
    <property type="match status" value="1"/>
</dbReference>
<evidence type="ECO:0000259" key="2">
    <source>
        <dbReference type="Pfam" id="PF22150"/>
    </source>
</evidence>
<dbReference type="Pfam" id="PF22150">
    <property type="entry name" value="Tt1218-like"/>
    <property type="match status" value="1"/>
</dbReference>
<gene>
    <name evidence="3" type="primary">pilV</name>
    <name evidence="3" type="ORF">FCL40_11575</name>
</gene>
<dbReference type="OrthoDB" id="5741561at2"/>
<sequence length="185" mass="19810">MAIHTQSGVSLIEVLVAVVVLAVGLLGTLQLHLVAQRSSFESLQHVRAQTLAESMLERIRLNPSQLAAYQGSYGASAPAMPTPSCLSATGAITPCSPAQMRAWDGYLWSLSLRGADEVKDSRPMGLVGALGCVRVHEERVEVVVSWQSRHSTEDGADAGDDWRRGCGVAGPRRRQAYLDSSKVAL</sequence>
<dbReference type="Pfam" id="PF07963">
    <property type="entry name" value="N_methyl"/>
    <property type="match status" value="1"/>
</dbReference>
<keyword evidence="1" id="KW-0812">Transmembrane</keyword>
<comment type="caution">
    <text evidence="3">The sequence shown here is derived from an EMBL/GenBank/DDBJ whole genome shotgun (WGS) entry which is preliminary data.</text>
</comment>
<dbReference type="AlphaFoldDB" id="A0A4U1BDE6"/>
<keyword evidence="1" id="KW-0472">Membrane</keyword>
<dbReference type="Proteomes" id="UP000305674">
    <property type="component" value="Unassembled WGS sequence"/>
</dbReference>
<dbReference type="InterPro" id="IPR012902">
    <property type="entry name" value="N_methyl_site"/>
</dbReference>
<name>A0A4U1BDE6_9GAMM</name>
<proteinExistence type="predicted"/>
<evidence type="ECO:0000313" key="3">
    <source>
        <dbReference type="EMBL" id="TKB48779.1"/>
    </source>
</evidence>
<feature type="transmembrane region" description="Helical" evidence="1">
    <location>
        <begin position="14"/>
        <end position="35"/>
    </location>
</feature>
<keyword evidence="4" id="KW-1185">Reference proteome</keyword>
<keyword evidence="1" id="KW-1133">Transmembrane helix</keyword>
<dbReference type="EMBL" id="SWCI01000006">
    <property type="protein sequence ID" value="TKB48779.1"/>
    <property type="molecule type" value="Genomic_DNA"/>
</dbReference>
<dbReference type="NCBIfam" id="TIGR02532">
    <property type="entry name" value="IV_pilin_GFxxxE"/>
    <property type="match status" value="1"/>
</dbReference>
<dbReference type="RefSeq" id="WP_136853456.1">
    <property type="nucleotide sequence ID" value="NZ_SWCI01000006.1"/>
</dbReference>
<evidence type="ECO:0000256" key="1">
    <source>
        <dbReference type="SAM" id="Phobius"/>
    </source>
</evidence>
<organism evidence="3 4">
    <name type="scientific">Ferrimonas sediminicola</name>
    <dbReference type="NCBI Taxonomy" id="2569538"/>
    <lineage>
        <taxon>Bacteria</taxon>
        <taxon>Pseudomonadati</taxon>
        <taxon>Pseudomonadota</taxon>
        <taxon>Gammaproteobacteria</taxon>
        <taxon>Alteromonadales</taxon>
        <taxon>Ferrimonadaceae</taxon>
        <taxon>Ferrimonas</taxon>
    </lineage>
</organism>
<dbReference type="InterPro" id="IPR013362">
    <property type="entry name" value="Pilus_4_PilV"/>
</dbReference>
<protein>
    <submittedName>
        <fullName evidence="3">Type IV pilus modification protein PilV</fullName>
    </submittedName>
</protein>
<accession>A0A4U1BDE6</accession>
<feature type="domain" description="Type IV pilin Tt1218-like" evidence="2">
    <location>
        <begin position="34"/>
        <end position="104"/>
    </location>
</feature>
<reference evidence="3 4" key="1">
    <citation type="submission" date="2019-04" db="EMBL/GenBank/DDBJ databases">
        <authorList>
            <person name="Hwang J.C."/>
        </authorList>
    </citation>
    <scope>NUCLEOTIDE SEQUENCE [LARGE SCALE GENOMIC DNA]</scope>
    <source>
        <strain evidence="3 4">IMCC35001</strain>
    </source>
</reference>
<dbReference type="NCBIfam" id="TIGR02523">
    <property type="entry name" value="type_IV_pilV"/>
    <property type="match status" value="1"/>
</dbReference>
<evidence type="ECO:0000313" key="4">
    <source>
        <dbReference type="Proteomes" id="UP000305674"/>
    </source>
</evidence>
<dbReference type="InterPro" id="IPR054402">
    <property type="entry name" value="Tt1218-like_dom"/>
</dbReference>